<name>A0A7S1SLK9_9CHLO</name>
<gene>
    <name evidence="2" type="ORF">TCHU04912_LOCUS4875</name>
</gene>
<evidence type="ECO:0000256" key="1">
    <source>
        <dbReference type="SAM" id="MobiDB-lite"/>
    </source>
</evidence>
<organism evidence="2">
    <name type="scientific">Tetraselmis chuii</name>
    <dbReference type="NCBI Taxonomy" id="63592"/>
    <lineage>
        <taxon>Eukaryota</taxon>
        <taxon>Viridiplantae</taxon>
        <taxon>Chlorophyta</taxon>
        <taxon>core chlorophytes</taxon>
        <taxon>Chlorodendrophyceae</taxon>
        <taxon>Chlorodendrales</taxon>
        <taxon>Chlorodendraceae</taxon>
        <taxon>Tetraselmis</taxon>
    </lineage>
</organism>
<feature type="compositionally biased region" description="Low complexity" evidence="1">
    <location>
        <begin position="415"/>
        <end position="424"/>
    </location>
</feature>
<feature type="compositionally biased region" description="Basic and acidic residues" evidence="1">
    <location>
        <begin position="484"/>
        <end position="495"/>
    </location>
</feature>
<feature type="region of interest" description="Disordered" evidence="1">
    <location>
        <begin position="411"/>
        <end position="434"/>
    </location>
</feature>
<feature type="compositionally biased region" description="Polar residues" evidence="1">
    <location>
        <begin position="714"/>
        <end position="729"/>
    </location>
</feature>
<feature type="compositionally biased region" description="Polar residues" evidence="1">
    <location>
        <begin position="23"/>
        <end position="39"/>
    </location>
</feature>
<feature type="compositionally biased region" description="Low complexity" evidence="1">
    <location>
        <begin position="131"/>
        <end position="142"/>
    </location>
</feature>
<feature type="region of interest" description="Disordered" evidence="1">
    <location>
        <begin position="23"/>
        <end position="70"/>
    </location>
</feature>
<feature type="region of interest" description="Disordered" evidence="1">
    <location>
        <begin position="462"/>
        <end position="518"/>
    </location>
</feature>
<sequence>MPPGFGLGPDALLAQLVRMANSSSGDAGMAQRQQPNQGALQPHQFQGHPLQQHLQQQHAQSMPMGSMSLGQGAGLDTAALLLQQLAGQGVMQHAPGVQQLPESLLQDLGNMDMGAVSQSGQADAGALNHILAPPASSTPLSSHDTPVQEPPRPSQSQPPVSPWARASEQPGASLSHIQKEQVFDSAFQKAAQRSEVLQGSLNLPDDEDLLFPMPPAAKSQQARPQPTPSQPAIVAPRRRTPAVVAASKTPAPAPAPQPSPVQPTPQYIPEPEPLEHQPQPAAPRPETKVAPWAGAATVQQSQGKSLADIQREEQQRAAARAAEVAHAPAVTVPITQAPMVTGWSHVAKAGMSSAMPPPQQAASVRQIQMQEEMRLRQQQQQAAAAAARATPPTVPVNPAGATPSGITLADMLPQGRGAKGASAWGSGGNMRSIYDEETPADLEGGADEEGLDEALAAFYLHQQQQQQQQQRNQPRAPAAQQAKSIKELQEEEMMRQRQPVPPATRQQAPRTDSNLVWDDEPASEAPAVEGEGLAARSPAFIDWCKEQMQALTGKTDLTLIEFLLTLASGGEVAEYTQMYLGSSAKVSAFTAEFIRRKYADIKAGGSSSKKAKKKAAQAIATSATPVSEQRGAAPILPPRAAPQQQAAPVRAAAAPAMRQAAPMAHPGIARQGSAPQAALQPVVSAGPPPSAFNAPPMAWPTLAGGPGSAPVAVSAQSSTLPSAGSSPLPTASRPVAAVAEMGGGGKGKKGKKGKGGKGQKVDLSLLGFSTGTDYSALEKPER</sequence>
<feature type="region of interest" description="Disordered" evidence="1">
    <location>
        <begin position="705"/>
        <end position="782"/>
    </location>
</feature>
<proteinExistence type="predicted"/>
<feature type="compositionally biased region" description="Low complexity" evidence="1">
    <location>
        <begin position="231"/>
        <end position="250"/>
    </location>
</feature>
<evidence type="ECO:0000313" key="2">
    <source>
        <dbReference type="EMBL" id="CAD9202642.1"/>
    </source>
</evidence>
<feature type="compositionally biased region" description="Pro residues" evidence="1">
    <location>
        <begin position="251"/>
        <end position="271"/>
    </location>
</feature>
<accession>A0A7S1SLK9</accession>
<evidence type="ECO:0008006" key="3">
    <source>
        <dbReference type="Google" id="ProtNLM"/>
    </source>
</evidence>
<feature type="compositionally biased region" description="Low complexity" evidence="1">
    <location>
        <begin position="40"/>
        <end position="60"/>
    </location>
</feature>
<feature type="compositionally biased region" description="Polar residues" evidence="1">
    <location>
        <begin position="504"/>
        <end position="514"/>
    </location>
</feature>
<dbReference type="EMBL" id="HBGG01009664">
    <property type="protein sequence ID" value="CAD9202642.1"/>
    <property type="molecule type" value="Transcribed_RNA"/>
</dbReference>
<reference evidence="2" key="1">
    <citation type="submission" date="2021-01" db="EMBL/GenBank/DDBJ databases">
        <authorList>
            <person name="Corre E."/>
            <person name="Pelletier E."/>
            <person name="Niang G."/>
            <person name="Scheremetjew M."/>
            <person name="Finn R."/>
            <person name="Kale V."/>
            <person name="Holt S."/>
            <person name="Cochrane G."/>
            <person name="Meng A."/>
            <person name="Brown T."/>
            <person name="Cohen L."/>
        </authorList>
    </citation>
    <scope>NUCLEOTIDE SEQUENCE</scope>
    <source>
        <strain evidence="2">PLY429</strain>
    </source>
</reference>
<feature type="compositionally biased region" description="Basic residues" evidence="1">
    <location>
        <begin position="746"/>
        <end position="757"/>
    </location>
</feature>
<feature type="compositionally biased region" description="Low complexity" evidence="1">
    <location>
        <begin position="462"/>
        <end position="482"/>
    </location>
</feature>
<feature type="region of interest" description="Disordered" evidence="1">
    <location>
        <begin position="131"/>
        <end position="175"/>
    </location>
</feature>
<feature type="region of interest" description="Disordered" evidence="1">
    <location>
        <begin position="203"/>
        <end position="289"/>
    </location>
</feature>
<dbReference type="AlphaFoldDB" id="A0A7S1SLK9"/>
<protein>
    <recommendedName>
        <fullName evidence="3">GYF domain-containing protein</fullName>
    </recommendedName>
</protein>